<dbReference type="GO" id="GO:0005637">
    <property type="term" value="C:nuclear inner membrane"/>
    <property type="evidence" value="ECO:0007669"/>
    <property type="project" value="TreeGrafter"/>
</dbReference>
<evidence type="ECO:0000256" key="1">
    <source>
        <dbReference type="ARBA" id="ARBA00001947"/>
    </source>
</evidence>
<evidence type="ECO:0000256" key="9">
    <source>
        <dbReference type="ARBA" id="ARBA00023242"/>
    </source>
</evidence>
<name>A0A9Q1CVP7_CONCO</name>
<dbReference type="Pfam" id="PF02146">
    <property type="entry name" value="SIR2"/>
    <property type="match status" value="1"/>
</dbReference>
<dbReference type="GO" id="GO:0033553">
    <property type="term" value="C:rDNA heterochromatin"/>
    <property type="evidence" value="ECO:0007669"/>
    <property type="project" value="TreeGrafter"/>
</dbReference>
<dbReference type="GO" id="GO:0070403">
    <property type="term" value="F:NAD+ binding"/>
    <property type="evidence" value="ECO:0007669"/>
    <property type="project" value="InterPro"/>
</dbReference>
<dbReference type="Proteomes" id="UP001152803">
    <property type="component" value="Unassembled WGS sequence"/>
</dbReference>
<keyword evidence="6 10" id="KW-0479">Metal-binding</keyword>
<evidence type="ECO:0000256" key="2">
    <source>
        <dbReference type="ARBA" id="ARBA00004123"/>
    </source>
</evidence>
<dbReference type="InterPro" id="IPR026591">
    <property type="entry name" value="Sirtuin_cat_small_dom_sf"/>
</dbReference>
<comment type="caution">
    <text evidence="13">The sequence shown here is derived from an EMBL/GenBank/DDBJ whole genome shotgun (WGS) entry which is preliminary data.</text>
</comment>
<dbReference type="CDD" id="cd01408">
    <property type="entry name" value="SIRT1"/>
    <property type="match status" value="1"/>
</dbReference>
<keyword evidence="9" id="KW-0539">Nucleus</keyword>
<evidence type="ECO:0000256" key="5">
    <source>
        <dbReference type="ARBA" id="ARBA00022679"/>
    </source>
</evidence>
<feature type="region of interest" description="Disordered" evidence="11">
    <location>
        <begin position="1"/>
        <end position="27"/>
    </location>
</feature>
<dbReference type="InterPro" id="IPR026590">
    <property type="entry name" value="Ssirtuin_cat_dom"/>
</dbReference>
<dbReference type="PANTHER" id="PTHR11085:SF9">
    <property type="entry name" value="NAD-DEPENDENT PROTEIN DEACETYLASE SIRTUIN-1"/>
    <property type="match status" value="1"/>
</dbReference>
<feature type="compositionally biased region" description="Low complexity" evidence="11">
    <location>
        <begin position="46"/>
        <end position="56"/>
    </location>
</feature>
<gene>
    <name evidence="13" type="ORF">COCON_G00223520</name>
</gene>
<dbReference type="InterPro" id="IPR003000">
    <property type="entry name" value="Sirtuin"/>
</dbReference>
<evidence type="ECO:0000256" key="6">
    <source>
        <dbReference type="ARBA" id="ARBA00022723"/>
    </source>
</evidence>
<accession>A0A9Q1CVP7</accession>
<dbReference type="AlphaFoldDB" id="A0A9Q1CVP7"/>
<keyword evidence="14" id="KW-1185">Reference proteome</keyword>
<evidence type="ECO:0000259" key="12">
    <source>
        <dbReference type="PROSITE" id="PS50305"/>
    </source>
</evidence>
<dbReference type="GO" id="GO:0002039">
    <property type="term" value="F:p53 binding"/>
    <property type="evidence" value="ECO:0007669"/>
    <property type="project" value="TreeGrafter"/>
</dbReference>
<dbReference type="Gene3D" id="3.40.50.1220">
    <property type="entry name" value="TPP-binding domain"/>
    <property type="match status" value="1"/>
</dbReference>
<feature type="compositionally biased region" description="Low complexity" evidence="11">
    <location>
        <begin position="627"/>
        <end position="643"/>
    </location>
</feature>
<proteinExistence type="inferred from homology"/>
<organism evidence="13 14">
    <name type="scientific">Conger conger</name>
    <name type="common">Conger eel</name>
    <name type="synonym">Muraena conger</name>
    <dbReference type="NCBI Taxonomy" id="82655"/>
    <lineage>
        <taxon>Eukaryota</taxon>
        <taxon>Metazoa</taxon>
        <taxon>Chordata</taxon>
        <taxon>Craniata</taxon>
        <taxon>Vertebrata</taxon>
        <taxon>Euteleostomi</taxon>
        <taxon>Actinopterygii</taxon>
        <taxon>Neopterygii</taxon>
        <taxon>Teleostei</taxon>
        <taxon>Anguilliformes</taxon>
        <taxon>Congridae</taxon>
        <taxon>Conger</taxon>
    </lineage>
</organism>
<feature type="compositionally biased region" description="Acidic residues" evidence="11">
    <location>
        <begin position="694"/>
        <end position="703"/>
    </location>
</feature>
<sequence>MADGENTLLDPSARVSGTGEPLSKKPKLGVTLGCGVKTCRTEQGTGEARAAEVAEQAEGEKKVEAVAVGQAMAPSGGDNELLVSELGGEPLNQEEKAPTDGPTAELPDLTPNGCHPHDCGDDEDDDEGEDDNDDRSSRASSSDWTPQPQIGSYSFIQQHIMRETDPRTILKDLLPETVLPPDLDDMTLWQIIINISEPPKRKKRKDLNTLEDVVRLLHESKRILVLTGAGVSVSCGIPDFRSRDGIYARLAKDFPDLPDPQAMFDIEYFRRDPRPFFKFAKEIYPGQFQPSPCHKFISMLDKEEKLLRNYTQNIDTLEQVAGVRRIIQCHGSFATASCLICKYKVDCEAIRADIFNQVVPHCPRCPDFPLAIMKPDIVFFGENLPEQFHRAMKRDKDEVDLLIVIGSSLKVRPVALIPSSIPHEVPQILINREQLSHLNFDVELLGDCDVIINELCHRLGGDYKQLCFNPLRLSEITEKPPRPQRDPAADPVCDGTPNSPQLSENESGRLKPTSAEPAEDAEGQLPPKVTPPAEDVTDSHPNTRTQSPDHEDCESLELPLGDVHDDEALKFKDRNPKTEGYRRCWLNRVGRSPISKRLESCQYLFQAPNHYIFHGAEVYSNSEDETSSSCGSESEGSFCSRSGLGEDDSETEELYPGPTADEEQDPREEGLRDTPPLKLASEDLPFTEHTDGTAPDDPDAPQI</sequence>
<feature type="region of interest" description="Disordered" evidence="11">
    <location>
        <begin position="477"/>
        <end position="561"/>
    </location>
</feature>
<dbReference type="EC" id="2.3.1.286" evidence="4"/>
<dbReference type="PANTHER" id="PTHR11085">
    <property type="entry name" value="NAD-DEPENDENT PROTEIN DEACYLASE SIRTUIN-5, MITOCHONDRIAL-RELATED"/>
    <property type="match status" value="1"/>
</dbReference>
<evidence type="ECO:0000256" key="11">
    <source>
        <dbReference type="SAM" id="MobiDB-lite"/>
    </source>
</evidence>
<feature type="binding site" evidence="10">
    <location>
        <position position="341"/>
    </location>
    <ligand>
        <name>Zn(2+)</name>
        <dbReference type="ChEBI" id="CHEBI:29105"/>
    </ligand>
</feature>
<comment type="cofactor">
    <cofactor evidence="1">
        <name>Zn(2+)</name>
        <dbReference type="ChEBI" id="CHEBI:29105"/>
    </cofactor>
</comment>
<evidence type="ECO:0000256" key="10">
    <source>
        <dbReference type="PROSITE-ProRule" id="PRU00236"/>
    </source>
</evidence>
<dbReference type="PROSITE" id="PS50305">
    <property type="entry name" value="SIRTUIN"/>
    <property type="match status" value="1"/>
</dbReference>
<feature type="region of interest" description="Disordered" evidence="11">
    <location>
        <begin position="41"/>
        <end position="62"/>
    </location>
</feature>
<feature type="domain" description="Deacetylase sirtuin-type" evidence="12">
    <location>
        <begin position="203"/>
        <end position="462"/>
    </location>
</feature>
<dbReference type="GO" id="GO:0051239">
    <property type="term" value="P:regulation of multicellular organismal process"/>
    <property type="evidence" value="ECO:0007669"/>
    <property type="project" value="UniProtKB-ARBA"/>
</dbReference>
<evidence type="ECO:0000256" key="8">
    <source>
        <dbReference type="ARBA" id="ARBA00023027"/>
    </source>
</evidence>
<dbReference type="Gene3D" id="3.30.1600.10">
    <property type="entry name" value="SIR2/SIRT2 'Small Domain"/>
    <property type="match status" value="1"/>
</dbReference>
<feature type="active site" description="Proton acceptor" evidence="10">
    <location>
        <position position="330"/>
    </location>
</feature>
<dbReference type="InterPro" id="IPR029035">
    <property type="entry name" value="DHS-like_NAD/FAD-binding_dom"/>
</dbReference>
<dbReference type="GO" id="GO:0046872">
    <property type="term" value="F:metal ion binding"/>
    <property type="evidence" value="ECO:0007669"/>
    <property type="project" value="UniProtKB-KW"/>
</dbReference>
<comment type="subcellular location">
    <subcellularLocation>
        <location evidence="2">Nucleus</location>
    </subcellularLocation>
</comment>
<feature type="compositionally biased region" description="Basic and acidic residues" evidence="11">
    <location>
        <begin position="477"/>
        <end position="488"/>
    </location>
</feature>
<dbReference type="FunFam" id="3.30.1600.10:FF:000013">
    <property type="entry name" value="NAD-dependent protein deacetylase sirtuin-1"/>
    <property type="match status" value="2"/>
</dbReference>
<protein>
    <recommendedName>
        <fullName evidence="4">protein acetyllysine N-acetyltransferase</fullName>
        <ecNumber evidence="4">2.3.1.286</ecNumber>
    </recommendedName>
</protein>
<dbReference type="GO" id="GO:0005654">
    <property type="term" value="C:nucleoplasm"/>
    <property type="evidence" value="ECO:0007669"/>
    <property type="project" value="TreeGrafter"/>
</dbReference>
<keyword evidence="5" id="KW-0808">Transferase</keyword>
<feature type="compositionally biased region" description="Polar residues" evidence="11">
    <location>
        <begin position="496"/>
        <end position="505"/>
    </location>
</feature>
<evidence type="ECO:0000313" key="14">
    <source>
        <dbReference type="Proteomes" id="UP001152803"/>
    </source>
</evidence>
<dbReference type="GO" id="GO:0050793">
    <property type="term" value="P:regulation of developmental process"/>
    <property type="evidence" value="ECO:0007669"/>
    <property type="project" value="UniProtKB-ARBA"/>
</dbReference>
<keyword evidence="7 10" id="KW-0862">Zinc</keyword>
<feature type="binding site" evidence="10">
    <location>
        <position position="365"/>
    </location>
    <ligand>
        <name>Zn(2+)</name>
        <dbReference type="ChEBI" id="CHEBI:29105"/>
    </ligand>
</feature>
<evidence type="ECO:0000256" key="7">
    <source>
        <dbReference type="ARBA" id="ARBA00022833"/>
    </source>
</evidence>
<keyword evidence="8" id="KW-0520">NAD</keyword>
<feature type="region of interest" description="Disordered" evidence="11">
    <location>
        <begin position="622"/>
        <end position="703"/>
    </location>
</feature>
<evidence type="ECO:0000313" key="13">
    <source>
        <dbReference type="EMBL" id="KAJ8250430.1"/>
    </source>
</evidence>
<dbReference type="SUPFAM" id="SSF52467">
    <property type="entry name" value="DHS-like NAD/FAD-binding domain"/>
    <property type="match status" value="1"/>
</dbReference>
<dbReference type="GO" id="GO:0003714">
    <property type="term" value="F:transcription corepressor activity"/>
    <property type="evidence" value="ECO:0007669"/>
    <property type="project" value="TreeGrafter"/>
</dbReference>
<dbReference type="InterPro" id="IPR050134">
    <property type="entry name" value="NAD-dep_sirtuin_deacylases"/>
</dbReference>
<comment type="similarity">
    <text evidence="3">Belongs to the sirtuin family. Class I subfamily.</text>
</comment>
<feature type="binding site" evidence="10">
    <location>
        <position position="362"/>
    </location>
    <ligand>
        <name>Zn(2+)</name>
        <dbReference type="ChEBI" id="CHEBI:29105"/>
    </ligand>
</feature>
<reference evidence="13" key="1">
    <citation type="journal article" date="2023" name="Science">
        <title>Genome structures resolve the early diversification of teleost fishes.</title>
        <authorList>
            <person name="Parey E."/>
            <person name="Louis A."/>
            <person name="Montfort J."/>
            <person name="Bouchez O."/>
            <person name="Roques C."/>
            <person name="Iampietro C."/>
            <person name="Lluch J."/>
            <person name="Castinel A."/>
            <person name="Donnadieu C."/>
            <person name="Desvignes T."/>
            <person name="Floi Bucao C."/>
            <person name="Jouanno E."/>
            <person name="Wen M."/>
            <person name="Mejri S."/>
            <person name="Dirks R."/>
            <person name="Jansen H."/>
            <person name="Henkel C."/>
            <person name="Chen W.J."/>
            <person name="Zahm M."/>
            <person name="Cabau C."/>
            <person name="Klopp C."/>
            <person name="Thompson A.W."/>
            <person name="Robinson-Rechavi M."/>
            <person name="Braasch I."/>
            <person name="Lecointre G."/>
            <person name="Bobe J."/>
            <person name="Postlethwait J.H."/>
            <person name="Berthelot C."/>
            <person name="Roest Crollius H."/>
            <person name="Guiguen Y."/>
        </authorList>
    </citation>
    <scope>NUCLEOTIDE SEQUENCE</scope>
    <source>
        <strain evidence="13">Concon-B</strain>
    </source>
</reference>
<evidence type="ECO:0000256" key="4">
    <source>
        <dbReference type="ARBA" id="ARBA00012928"/>
    </source>
</evidence>
<dbReference type="GO" id="GO:0017136">
    <property type="term" value="F:histone deacetylase activity, NAD-dependent"/>
    <property type="evidence" value="ECO:0007669"/>
    <property type="project" value="TreeGrafter"/>
</dbReference>
<feature type="compositionally biased region" description="Acidic residues" evidence="11">
    <location>
        <begin position="120"/>
        <end position="133"/>
    </location>
</feature>
<dbReference type="EMBL" id="JAFJMO010000018">
    <property type="protein sequence ID" value="KAJ8250430.1"/>
    <property type="molecule type" value="Genomic_DNA"/>
</dbReference>
<feature type="region of interest" description="Disordered" evidence="11">
    <location>
        <begin position="91"/>
        <end position="150"/>
    </location>
</feature>
<dbReference type="OrthoDB" id="424302at2759"/>
<feature type="binding site" evidence="10">
    <location>
        <position position="338"/>
    </location>
    <ligand>
        <name>Zn(2+)</name>
        <dbReference type="ChEBI" id="CHEBI:29105"/>
    </ligand>
</feature>
<evidence type="ECO:0000256" key="3">
    <source>
        <dbReference type="ARBA" id="ARBA00006924"/>
    </source>
</evidence>